<dbReference type="EMBL" id="CABVPY010000016">
    <property type="protein sequence ID" value="VWB65129.1"/>
    <property type="molecule type" value="Genomic_DNA"/>
</dbReference>
<dbReference type="EC" id="2.7.8.-" evidence="2"/>
<dbReference type="PANTHER" id="PTHR21248">
    <property type="entry name" value="CARDIOLIPIN SYNTHASE"/>
    <property type="match status" value="1"/>
</dbReference>
<evidence type="ECO:0000313" key="2">
    <source>
        <dbReference type="EMBL" id="VWB65129.1"/>
    </source>
</evidence>
<evidence type="ECO:0000313" key="3">
    <source>
        <dbReference type="Proteomes" id="UP000494170"/>
    </source>
</evidence>
<dbReference type="PANTHER" id="PTHR21248:SF22">
    <property type="entry name" value="PHOSPHOLIPASE D"/>
    <property type="match status" value="1"/>
</dbReference>
<feature type="domain" description="PLD phosphodiesterase" evidence="1">
    <location>
        <begin position="337"/>
        <end position="368"/>
    </location>
</feature>
<dbReference type="PROSITE" id="PS50035">
    <property type="entry name" value="PLD"/>
    <property type="match status" value="1"/>
</dbReference>
<dbReference type="InterPro" id="IPR025202">
    <property type="entry name" value="PLD-like_dom"/>
</dbReference>
<dbReference type="AlphaFoldDB" id="A0A6P2L9Z1"/>
<name>A0A6P2L9Z1_BURL3</name>
<dbReference type="Gene3D" id="3.30.870.10">
    <property type="entry name" value="Endonuclease Chain A"/>
    <property type="match status" value="2"/>
</dbReference>
<protein>
    <submittedName>
        <fullName evidence="2">Cardiolipin synthase B</fullName>
        <ecNumber evidence="2">2.7.8.-</ecNumber>
    </submittedName>
</protein>
<sequence>MIRVAVPVKVATLSLYVEKGRRWSAIEHLLLYAVSIAPSTADKLCKDAKLPWRVIVEVMSRLMRVGWVQIVSSNFQVSFSITPYGQRVVGNDVLPAVTTPVVRRATFAIDEISGGVFRARDLSLISSHKLTSILEADSSVLQLSAEVRTTRVQLDRVVAMFLDEDEHCKGLDSQASRMSDKYALVSVAGDIIDGLPGISNHLSARILSIARQQAIPSRSSNVSADMPMPLSLSRPLKIAPDAKQLLQGGNAHRRAIEGLLKNAKSWVIIHSTFIEAERFKDLYPLLEAAARRGVRIDILWGKSDSKDKTNVVAKQVEMCRASILDEDVVERIRLHTFSTNSHAKLLVADNNEGGWLGVVGSCNWLSSSFSSYDISVAFSDGRVVAEILSALSSLAMGPTGWSQLACDLAVCATNLGKQTSPCSSESETTLVSLVFGSEHSDYVRRARSEAKKSITFISHRIRKTASTLALAPANAAASESINVRMFYGLAPDDDADRDQIQFLIDDHVKRGIEISHVLTPKLHAKALLWDESFAVVTSQNWLSADPPEDKPHSEIGVYIHEPGVAKNLSASLLRSMSD</sequence>
<keyword evidence="2" id="KW-0808">Transferase</keyword>
<reference evidence="2 3" key="1">
    <citation type="submission" date="2019-09" db="EMBL/GenBank/DDBJ databases">
        <authorList>
            <person name="Depoorter E."/>
        </authorList>
    </citation>
    <scope>NUCLEOTIDE SEQUENCE [LARGE SCALE GENOMIC DNA]</scope>
    <source>
        <strain evidence="2">LMG 6863</strain>
    </source>
</reference>
<dbReference type="Pfam" id="PF13091">
    <property type="entry name" value="PLDc_2"/>
    <property type="match status" value="1"/>
</dbReference>
<dbReference type="Proteomes" id="UP000494170">
    <property type="component" value="Unassembled WGS sequence"/>
</dbReference>
<accession>A0A6P2L9Z1</accession>
<evidence type="ECO:0000259" key="1">
    <source>
        <dbReference type="PROSITE" id="PS50035"/>
    </source>
</evidence>
<proteinExistence type="predicted"/>
<dbReference type="SUPFAM" id="SSF56024">
    <property type="entry name" value="Phospholipase D/nuclease"/>
    <property type="match status" value="2"/>
</dbReference>
<dbReference type="InterPro" id="IPR001736">
    <property type="entry name" value="PLipase_D/transphosphatidylase"/>
</dbReference>
<organism evidence="2 3">
    <name type="scientific">Burkholderia lata (strain ATCC 17760 / DSM 23089 / LMG 22485 / NCIMB 9086 / R18194 / 383)</name>
    <dbReference type="NCBI Taxonomy" id="482957"/>
    <lineage>
        <taxon>Bacteria</taxon>
        <taxon>Pseudomonadati</taxon>
        <taxon>Pseudomonadota</taxon>
        <taxon>Betaproteobacteria</taxon>
        <taxon>Burkholderiales</taxon>
        <taxon>Burkholderiaceae</taxon>
        <taxon>Burkholderia</taxon>
        <taxon>Burkholderia cepacia complex</taxon>
    </lineage>
</organism>
<gene>
    <name evidence="2" type="primary">clsB</name>
    <name evidence="2" type="ORF">BLA6863_03042</name>
</gene>
<dbReference type="GO" id="GO:0030572">
    <property type="term" value="F:phosphatidyltransferase activity"/>
    <property type="evidence" value="ECO:0007669"/>
    <property type="project" value="UniProtKB-ARBA"/>
</dbReference>
<dbReference type="RefSeq" id="WP_174940868.1">
    <property type="nucleotide sequence ID" value="NZ_CABVPY010000016.1"/>
</dbReference>
<dbReference type="GO" id="GO:0032049">
    <property type="term" value="P:cardiolipin biosynthetic process"/>
    <property type="evidence" value="ECO:0007669"/>
    <property type="project" value="UniProtKB-ARBA"/>
</dbReference>